<dbReference type="Gene3D" id="2.60.120.260">
    <property type="entry name" value="Galactose-binding domain-like"/>
    <property type="match status" value="1"/>
</dbReference>
<evidence type="ECO:0000256" key="7">
    <source>
        <dbReference type="SAM" id="MobiDB-lite"/>
    </source>
</evidence>
<dbReference type="CDD" id="cd00057">
    <property type="entry name" value="FA58C"/>
    <property type="match status" value="1"/>
</dbReference>
<evidence type="ECO:0000256" key="5">
    <source>
        <dbReference type="ARBA" id="ARBA00023136"/>
    </source>
</evidence>
<dbReference type="GO" id="GO:0038023">
    <property type="term" value="F:signaling receptor activity"/>
    <property type="evidence" value="ECO:0007669"/>
    <property type="project" value="TreeGrafter"/>
</dbReference>
<feature type="chain" id="PRO_5036453373" description="F5/8 type C domain-containing protein" evidence="9">
    <location>
        <begin position="25"/>
        <end position="341"/>
    </location>
</feature>
<protein>
    <recommendedName>
        <fullName evidence="10">F5/8 type C domain-containing protein</fullName>
    </recommendedName>
</protein>
<keyword evidence="6" id="KW-1015">Disulfide bond</keyword>
<keyword evidence="5 8" id="KW-0472">Membrane</keyword>
<feature type="transmembrane region" description="Helical" evidence="8">
    <location>
        <begin position="301"/>
        <end position="328"/>
    </location>
</feature>
<evidence type="ECO:0000259" key="10">
    <source>
        <dbReference type="PROSITE" id="PS50022"/>
    </source>
</evidence>
<name>A0A8W8HLF0_MAGGI</name>
<dbReference type="InterPro" id="IPR000421">
    <property type="entry name" value="FA58C"/>
</dbReference>
<proteinExistence type="predicted"/>
<organism evidence="11 12">
    <name type="scientific">Magallana gigas</name>
    <name type="common">Pacific oyster</name>
    <name type="synonym">Crassostrea gigas</name>
    <dbReference type="NCBI Taxonomy" id="29159"/>
    <lineage>
        <taxon>Eukaryota</taxon>
        <taxon>Metazoa</taxon>
        <taxon>Spiralia</taxon>
        <taxon>Lophotrochozoa</taxon>
        <taxon>Mollusca</taxon>
        <taxon>Bivalvia</taxon>
        <taxon>Autobranchia</taxon>
        <taxon>Pteriomorphia</taxon>
        <taxon>Ostreida</taxon>
        <taxon>Ostreoidea</taxon>
        <taxon>Ostreidae</taxon>
        <taxon>Magallana</taxon>
    </lineage>
</organism>
<evidence type="ECO:0000256" key="9">
    <source>
        <dbReference type="SAM" id="SignalP"/>
    </source>
</evidence>
<dbReference type="GO" id="GO:0012505">
    <property type="term" value="C:endomembrane system"/>
    <property type="evidence" value="ECO:0007669"/>
    <property type="project" value="UniProtKB-SubCell"/>
</dbReference>
<dbReference type="PANTHER" id="PTHR46806">
    <property type="entry name" value="F5/8 TYPE C DOMAIN-CONTAINING PROTEIN"/>
    <property type="match status" value="1"/>
</dbReference>
<dbReference type="SUPFAM" id="SSF49785">
    <property type="entry name" value="Galactose-binding domain-like"/>
    <property type="match status" value="1"/>
</dbReference>
<evidence type="ECO:0000256" key="8">
    <source>
        <dbReference type="SAM" id="Phobius"/>
    </source>
</evidence>
<evidence type="ECO:0000256" key="1">
    <source>
        <dbReference type="ARBA" id="ARBA00004184"/>
    </source>
</evidence>
<keyword evidence="8" id="KW-0812">Transmembrane</keyword>
<evidence type="ECO:0000256" key="6">
    <source>
        <dbReference type="ARBA" id="ARBA00023157"/>
    </source>
</evidence>
<dbReference type="GO" id="GO:0005576">
    <property type="term" value="C:extracellular region"/>
    <property type="evidence" value="ECO:0007669"/>
    <property type="project" value="UniProtKB-SubCell"/>
</dbReference>
<keyword evidence="12" id="KW-1185">Reference proteome</keyword>
<sequence>MQHSFELLFFFWMAVGIFVTVNQAGPCSSSVYLLPSVSDADFTSSSIFDNDYGPDSARLTASTGWAPDVLDDSNPWIQVDFGELVNIEGVVSGGSNDAMYDEWVESYKVKYKGTGPKWKTVQYLSTNVFPANTDRTTLIRNDLPSPITTLSLRIYPKDCHTYCTIRFDVIGCKDTPTTTTTTTTTTISPTTKATTPKTTTTSPTTTTSQQTTTTIQQTTTTSLQTTTTSQQTTTTSLQTTAPFNTSTLCSCTCTDTSYLTSDDLNVKISNIVQNLTVTKTSTSTFLRTKNCAQDSRPEVVYVGYVGIGLLVFVASLIALPDLLSLYLFMYSLWGKRKGCFE</sequence>
<keyword evidence="9" id="KW-0732">Signal</keyword>
<keyword evidence="8" id="KW-1133">Transmembrane helix</keyword>
<dbReference type="GO" id="GO:0007155">
    <property type="term" value="P:cell adhesion"/>
    <property type="evidence" value="ECO:0007669"/>
    <property type="project" value="UniProtKB-KW"/>
</dbReference>
<accession>A0A8W8HLF0</accession>
<feature type="signal peptide" evidence="9">
    <location>
        <begin position="1"/>
        <end position="24"/>
    </location>
</feature>
<dbReference type="InterPro" id="IPR008979">
    <property type="entry name" value="Galactose-bd-like_sf"/>
</dbReference>
<dbReference type="EnsemblMetazoa" id="G10069.1">
    <property type="protein sequence ID" value="G10069.1:cds"/>
    <property type="gene ID" value="G10069"/>
</dbReference>
<dbReference type="OMA" id="CKGRANG"/>
<evidence type="ECO:0000256" key="2">
    <source>
        <dbReference type="ARBA" id="ARBA00004613"/>
    </source>
</evidence>
<reference evidence="11" key="1">
    <citation type="submission" date="2022-08" db="UniProtKB">
        <authorList>
            <consortium name="EnsemblMetazoa"/>
        </authorList>
    </citation>
    <scope>IDENTIFICATION</scope>
    <source>
        <strain evidence="11">05x7-T-G4-1.051#20</strain>
    </source>
</reference>
<dbReference type="Proteomes" id="UP000005408">
    <property type="component" value="Unassembled WGS sequence"/>
</dbReference>
<evidence type="ECO:0000256" key="3">
    <source>
        <dbReference type="ARBA" id="ARBA00022525"/>
    </source>
</evidence>
<dbReference type="GO" id="GO:0005886">
    <property type="term" value="C:plasma membrane"/>
    <property type="evidence" value="ECO:0007669"/>
    <property type="project" value="TreeGrafter"/>
</dbReference>
<feature type="region of interest" description="Disordered" evidence="7">
    <location>
        <begin position="181"/>
        <end position="222"/>
    </location>
</feature>
<keyword evidence="3" id="KW-0964">Secreted</keyword>
<dbReference type="InterPro" id="IPR050633">
    <property type="entry name" value="Neuropilin_MCO_CoagFactor"/>
</dbReference>
<comment type="subcellular location">
    <subcellularLocation>
        <location evidence="1">Endomembrane system</location>
        <topology evidence="1">Peripheral membrane protein</topology>
    </subcellularLocation>
    <subcellularLocation>
        <location evidence="2">Secreted</location>
    </subcellularLocation>
</comment>
<evidence type="ECO:0000313" key="12">
    <source>
        <dbReference type="Proteomes" id="UP000005408"/>
    </source>
</evidence>
<dbReference type="Pfam" id="PF00754">
    <property type="entry name" value="F5_F8_type_C"/>
    <property type="match status" value="1"/>
</dbReference>
<keyword evidence="4" id="KW-0130">Cell adhesion</keyword>
<evidence type="ECO:0000313" key="11">
    <source>
        <dbReference type="EnsemblMetazoa" id="G10069.1:cds"/>
    </source>
</evidence>
<evidence type="ECO:0000256" key="4">
    <source>
        <dbReference type="ARBA" id="ARBA00022889"/>
    </source>
</evidence>
<dbReference type="PANTHER" id="PTHR46806:SF5">
    <property type="entry name" value="F5_8 TYPE C DOMAIN-CONTAINING PROTEIN"/>
    <property type="match status" value="1"/>
</dbReference>
<dbReference type="AlphaFoldDB" id="A0A8W8HLF0"/>
<feature type="domain" description="F5/8 type C" evidence="10">
    <location>
        <begin position="27"/>
        <end position="172"/>
    </location>
</feature>
<dbReference type="PROSITE" id="PS50022">
    <property type="entry name" value="FA58C_3"/>
    <property type="match status" value="1"/>
</dbReference>
<dbReference type="OrthoDB" id="6146277at2759"/>
<dbReference type="SMART" id="SM00231">
    <property type="entry name" value="FA58C"/>
    <property type="match status" value="1"/>
</dbReference>